<protein>
    <recommendedName>
        <fullName evidence="4">HTH araC/xylS-type domain-containing protein</fullName>
    </recommendedName>
</protein>
<dbReference type="InterPro" id="IPR032687">
    <property type="entry name" value="AraC-type_N"/>
</dbReference>
<dbReference type="PANTHER" id="PTHR47894">
    <property type="entry name" value="HTH-TYPE TRANSCRIPTIONAL REGULATOR GADX"/>
    <property type="match status" value="1"/>
</dbReference>
<evidence type="ECO:0000313" key="5">
    <source>
        <dbReference type="EMBL" id="KZN67443.1"/>
    </source>
</evidence>
<dbReference type="Gene3D" id="1.10.10.60">
    <property type="entry name" value="Homeodomain-like"/>
    <property type="match status" value="1"/>
</dbReference>
<organism evidence="5 6">
    <name type="scientific">Pseudoalteromonas luteoviolacea S4060-1</name>
    <dbReference type="NCBI Taxonomy" id="1365257"/>
    <lineage>
        <taxon>Bacteria</taxon>
        <taxon>Pseudomonadati</taxon>
        <taxon>Pseudomonadota</taxon>
        <taxon>Gammaproteobacteria</taxon>
        <taxon>Alteromonadales</taxon>
        <taxon>Pseudoalteromonadaceae</taxon>
        <taxon>Pseudoalteromonas</taxon>
    </lineage>
</organism>
<evidence type="ECO:0000259" key="4">
    <source>
        <dbReference type="PROSITE" id="PS01124"/>
    </source>
</evidence>
<dbReference type="InterPro" id="IPR018060">
    <property type="entry name" value="HTH_AraC"/>
</dbReference>
<dbReference type="AlphaFoldDB" id="A0A162BS12"/>
<keyword evidence="2" id="KW-0238">DNA-binding</keyword>
<dbReference type="InterPro" id="IPR009057">
    <property type="entry name" value="Homeodomain-like_sf"/>
</dbReference>
<dbReference type="EMBL" id="AUXX01000012">
    <property type="protein sequence ID" value="KZN67443.1"/>
    <property type="molecule type" value="Genomic_DNA"/>
</dbReference>
<dbReference type="GO" id="GO:0005829">
    <property type="term" value="C:cytosol"/>
    <property type="evidence" value="ECO:0007669"/>
    <property type="project" value="TreeGrafter"/>
</dbReference>
<accession>A0A162BS12</accession>
<keyword evidence="3" id="KW-0804">Transcription</keyword>
<name>A0A162BS12_9GAMM</name>
<comment type="caution">
    <text evidence="5">The sequence shown here is derived from an EMBL/GenBank/DDBJ whole genome shotgun (WGS) entry which is preliminary data.</text>
</comment>
<feature type="domain" description="HTH araC/xylS-type" evidence="4">
    <location>
        <begin position="231"/>
        <end position="330"/>
    </location>
</feature>
<sequence>MPYIEIGHEALSTNQLLLPLIELVKQRGVHPDKALKGTKLFYDDLKEQGHRSSFKQLVQVLQNITHYHLGQDLSFVLGQHMLHNISAQYAPYLFHCANLKSVLVTCNQLQNYLFPYFNARIFRKKQTLHFVLNPSISQIPPFANQFLLEVWLSMVCGFLKWRLPDTTISFQLPFPEPEYAEQFRAFCHQPLTFSQHFAGFIVHRSMMNTQQHAAIEALKAPFCQLQSLPRAGFLSHIESYLIAHPKASQDDLANYLSISTATLKRKFALHNCQFGCVKDRLLSQKAVFCIQQQGYSNAQVAKLLHFNDLPNFRRTFKRWLGITPSELRKV</sequence>
<dbReference type="PATRIC" id="fig|1365257.3.peg.1879"/>
<evidence type="ECO:0000256" key="3">
    <source>
        <dbReference type="ARBA" id="ARBA00023163"/>
    </source>
</evidence>
<dbReference type="SMART" id="SM00342">
    <property type="entry name" value="HTH_ARAC"/>
    <property type="match status" value="1"/>
</dbReference>
<dbReference type="SUPFAM" id="SSF46689">
    <property type="entry name" value="Homeodomain-like"/>
    <property type="match status" value="1"/>
</dbReference>
<proteinExistence type="predicted"/>
<dbReference type="GO" id="GO:0003700">
    <property type="term" value="F:DNA-binding transcription factor activity"/>
    <property type="evidence" value="ECO:0007669"/>
    <property type="project" value="InterPro"/>
</dbReference>
<reference evidence="5 6" key="1">
    <citation type="submission" date="2013-07" db="EMBL/GenBank/DDBJ databases">
        <title>Comparative Genomic and Metabolomic Analysis of Twelve Strains of Pseudoalteromonas luteoviolacea.</title>
        <authorList>
            <person name="Vynne N.G."/>
            <person name="Mansson M."/>
            <person name="Gram L."/>
        </authorList>
    </citation>
    <scope>NUCLEOTIDE SEQUENCE [LARGE SCALE GENOMIC DNA]</scope>
    <source>
        <strain evidence="5 6">S4060-1</strain>
    </source>
</reference>
<dbReference type="Proteomes" id="UP000076661">
    <property type="component" value="Unassembled WGS sequence"/>
</dbReference>
<evidence type="ECO:0000256" key="2">
    <source>
        <dbReference type="ARBA" id="ARBA00023125"/>
    </source>
</evidence>
<dbReference type="PANTHER" id="PTHR47894:SF1">
    <property type="entry name" value="HTH-TYPE TRANSCRIPTIONAL REGULATOR VQSM"/>
    <property type="match status" value="1"/>
</dbReference>
<dbReference type="Pfam" id="PF12625">
    <property type="entry name" value="Arabinose_bd"/>
    <property type="match status" value="1"/>
</dbReference>
<dbReference type="RefSeq" id="WP_063380802.1">
    <property type="nucleotide sequence ID" value="NZ_AUXX01000012.1"/>
</dbReference>
<dbReference type="Pfam" id="PF12833">
    <property type="entry name" value="HTH_18"/>
    <property type="match status" value="1"/>
</dbReference>
<evidence type="ECO:0000313" key="6">
    <source>
        <dbReference type="Proteomes" id="UP000076661"/>
    </source>
</evidence>
<dbReference type="PROSITE" id="PS01124">
    <property type="entry name" value="HTH_ARAC_FAMILY_2"/>
    <property type="match status" value="1"/>
</dbReference>
<gene>
    <name evidence="5" type="ORF">N478_01465</name>
</gene>
<evidence type="ECO:0000256" key="1">
    <source>
        <dbReference type="ARBA" id="ARBA00023015"/>
    </source>
</evidence>
<dbReference type="GO" id="GO:0000976">
    <property type="term" value="F:transcription cis-regulatory region binding"/>
    <property type="evidence" value="ECO:0007669"/>
    <property type="project" value="TreeGrafter"/>
</dbReference>
<keyword evidence="1" id="KW-0805">Transcription regulation</keyword>